<proteinExistence type="predicted"/>
<feature type="domain" description="Serine aminopeptidase S33" evidence="2">
    <location>
        <begin position="58"/>
        <end position="292"/>
    </location>
</feature>
<evidence type="ECO:0000313" key="4">
    <source>
        <dbReference type="Proteomes" id="UP000570514"/>
    </source>
</evidence>
<dbReference type="Gene3D" id="3.40.50.1820">
    <property type="entry name" value="alpha/beta hydrolase"/>
    <property type="match status" value="1"/>
</dbReference>
<feature type="chain" id="PRO_5032838348" evidence="1">
    <location>
        <begin position="22"/>
        <end position="312"/>
    </location>
</feature>
<feature type="signal peptide" evidence="1">
    <location>
        <begin position="1"/>
        <end position="21"/>
    </location>
</feature>
<dbReference type="InterPro" id="IPR029058">
    <property type="entry name" value="AB_hydrolase_fold"/>
</dbReference>
<dbReference type="AlphaFoldDB" id="A0A846N0M6"/>
<comment type="caution">
    <text evidence="3">The sequence shown here is derived from an EMBL/GenBank/DDBJ whole genome shotgun (WGS) entry which is preliminary data.</text>
</comment>
<accession>A0A846N0M6</accession>
<keyword evidence="3" id="KW-0378">Hydrolase</keyword>
<dbReference type="Pfam" id="PF12146">
    <property type="entry name" value="Hydrolase_4"/>
    <property type="match status" value="1"/>
</dbReference>
<evidence type="ECO:0000259" key="2">
    <source>
        <dbReference type="Pfam" id="PF12146"/>
    </source>
</evidence>
<dbReference type="InterPro" id="IPR000073">
    <property type="entry name" value="AB_hydrolase_1"/>
</dbReference>
<evidence type="ECO:0000313" key="3">
    <source>
        <dbReference type="EMBL" id="NIK89049.1"/>
    </source>
</evidence>
<evidence type="ECO:0000256" key="1">
    <source>
        <dbReference type="SAM" id="SignalP"/>
    </source>
</evidence>
<dbReference type="RefSeq" id="WP_167083171.1">
    <property type="nucleotide sequence ID" value="NZ_BAAADC010000001.1"/>
</dbReference>
<reference evidence="3 4" key="1">
    <citation type="submission" date="2020-03" db="EMBL/GenBank/DDBJ databases">
        <title>Genomic Encyclopedia of Type Strains, Phase IV (KMG-IV): sequencing the most valuable type-strain genomes for metagenomic binning, comparative biology and taxonomic classification.</title>
        <authorList>
            <person name="Goeker M."/>
        </authorList>
    </citation>
    <scope>NUCLEOTIDE SEQUENCE [LARGE SCALE GENOMIC DNA]</scope>
    <source>
        <strain evidence="3 4">DSM 19867</strain>
    </source>
</reference>
<dbReference type="PRINTS" id="PR00111">
    <property type="entry name" value="ABHYDROLASE"/>
</dbReference>
<dbReference type="InterPro" id="IPR051044">
    <property type="entry name" value="MAG_DAG_Lipase"/>
</dbReference>
<dbReference type="InterPro" id="IPR022742">
    <property type="entry name" value="Hydrolase_4"/>
</dbReference>
<dbReference type="PROSITE" id="PS51257">
    <property type="entry name" value="PROKAR_LIPOPROTEIN"/>
    <property type="match status" value="1"/>
</dbReference>
<dbReference type="PANTHER" id="PTHR11614">
    <property type="entry name" value="PHOSPHOLIPASE-RELATED"/>
    <property type="match status" value="1"/>
</dbReference>
<dbReference type="SUPFAM" id="SSF53474">
    <property type="entry name" value="alpha/beta-Hydrolases"/>
    <property type="match status" value="1"/>
</dbReference>
<keyword evidence="1" id="KW-0732">Signal</keyword>
<dbReference type="Proteomes" id="UP000570514">
    <property type="component" value="Unassembled WGS sequence"/>
</dbReference>
<name>A0A846N0M6_9PROT</name>
<protein>
    <submittedName>
        <fullName evidence="3">Alpha-beta hydrolase superfamily lysophospholipase</fullName>
    </submittedName>
</protein>
<organism evidence="3 4">
    <name type="scientific">Rhizomicrobium palustre</name>
    <dbReference type="NCBI Taxonomy" id="189966"/>
    <lineage>
        <taxon>Bacteria</taxon>
        <taxon>Pseudomonadati</taxon>
        <taxon>Pseudomonadota</taxon>
        <taxon>Alphaproteobacteria</taxon>
        <taxon>Micropepsales</taxon>
        <taxon>Micropepsaceae</taxon>
        <taxon>Rhizomicrobium</taxon>
    </lineage>
</organism>
<sequence>MARLATYLLCVIVAFSLQSCAPVTAPMGLEQASPILHEDFFTTSDGLSLPYRHWDAAKPKAIIVALHGMSDYSRAFEMPGPYWASEGITTYAYDQRSFGKSPNPGDWPGAQAMRQDFCDFIEAVRARHPGVPVFGLGESMGGAVVLTSLTQNHQPHLDGVILVAPAVWSRSDMPFYYRVALWLTAHTFPAMTVSGKGLKIWPSDNIEMLRQNARDPLFQKQTRADAVWGLVNLMDEARKAPLALKSTPPMLVVYGEKDQIIPRAPTEAVVKELGARAEVHVYPKGYHMLLRDLSGKIVWKDIEAFVEKTSAK</sequence>
<dbReference type="GO" id="GO:0016787">
    <property type="term" value="F:hydrolase activity"/>
    <property type="evidence" value="ECO:0007669"/>
    <property type="project" value="UniProtKB-KW"/>
</dbReference>
<dbReference type="EMBL" id="JAASRM010000001">
    <property type="protein sequence ID" value="NIK89049.1"/>
    <property type="molecule type" value="Genomic_DNA"/>
</dbReference>
<gene>
    <name evidence="3" type="ORF">FHS83_002367</name>
</gene>
<keyword evidence="4" id="KW-1185">Reference proteome</keyword>